<dbReference type="InterPro" id="IPR048327">
    <property type="entry name" value="Dyp_perox_N"/>
</dbReference>
<evidence type="ECO:0000256" key="1">
    <source>
        <dbReference type="ARBA" id="ARBA00001970"/>
    </source>
</evidence>
<dbReference type="PROSITE" id="PS51318">
    <property type="entry name" value="TAT"/>
    <property type="match status" value="1"/>
</dbReference>
<keyword evidence="4" id="KW-0479">Metal-binding</keyword>
<name>A0ABT7MUJ1_9MICO</name>
<evidence type="ECO:0000313" key="13">
    <source>
        <dbReference type="Proteomes" id="UP001235064"/>
    </source>
</evidence>
<evidence type="ECO:0000259" key="10">
    <source>
        <dbReference type="Pfam" id="PF04261"/>
    </source>
</evidence>
<evidence type="ECO:0000256" key="4">
    <source>
        <dbReference type="ARBA" id="ARBA00022723"/>
    </source>
</evidence>
<dbReference type="Pfam" id="PF20628">
    <property type="entry name" value="Dyp_perox_C"/>
    <property type="match status" value="1"/>
</dbReference>
<gene>
    <name evidence="12" type="ORF">QSV35_02080</name>
</gene>
<dbReference type="PANTHER" id="PTHR30521">
    <property type="entry name" value="DEFERROCHELATASE/PEROXIDASE"/>
    <property type="match status" value="1"/>
</dbReference>
<dbReference type="InterPro" id="IPR011008">
    <property type="entry name" value="Dimeric_a/b-barrel"/>
</dbReference>
<evidence type="ECO:0000256" key="2">
    <source>
        <dbReference type="ARBA" id="ARBA00022559"/>
    </source>
</evidence>
<dbReference type="PANTHER" id="PTHR30521:SF4">
    <property type="entry name" value="DEFERROCHELATASE"/>
    <property type="match status" value="1"/>
</dbReference>
<keyword evidence="7" id="KW-0408">Iron</keyword>
<evidence type="ECO:0000256" key="3">
    <source>
        <dbReference type="ARBA" id="ARBA00022617"/>
    </source>
</evidence>
<keyword evidence="5" id="KW-0732">Signal</keyword>
<evidence type="ECO:0000256" key="8">
    <source>
        <dbReference type="ARBA" id="ARBA00025737"/>
    </source>
</evidence>
<evidence type="ECO:0000259" key="11">
    <source>
        <dbReference type="Pfam" id="PF20628"/>
    </source>
</evidence>
<dbReference type="SUPFAM" id="SSF54909">
    <property type="entry name" value="Dimeric alpha+beta barrel"/>
    <property type="match status" value="1"/>
</dbReference>
<keyword evidence="3" id="KW-0349">Heme</keyword>
<evidence type="ECO:0000256" key="5">
    <source>
        <dbReference type="ARBA" id="ARBA00022729"/>
    </source>
</evidence>
<dbReference type="Proteomes" id="UP001235064">
    <property type="component" value="Unassembled WGS sequence"/>
</dbReference>
<dbReference type="PROSITE" id="PS51404">
    <property type="entry name" value="DYP_PEROXIDASE"/>
    <property type="match status" value="1"/>
</dbReference>
<feature type="region of interest" description="Disordered" evidence="9">
    <location>
        <begin position="277"/>
        <end position="300"/>
    </location>
</feature>
<keyword evidence="6" id="KW-0560">Oxidoreductase</keyword>
<comment type="similarity">
    <text evidence="8">Belongs to the DyP-type peroxidase family.</text>
</comment>
<proteinExistence type="inferred from homology"/>
<dbReference type="NCBIfam" id="TIGR01413">
    <property type="entry name" value="Dyp_perox_fam"/>
    <property type="match status" value="1"/>
</dbReference>
<comment type="caution">
    <text evidence="12">The sequence shown here is derived from an EMBL/GenBank/DDBJ whole genome shotgun (WGS) entry which is preliminary data.</text>
</comment>
<dbReference type="Pfam" id="PF04261">
    <property type="entry name" value="Dyp_perox_N"/>
    <property type="match status" value="1"/>
</dbReference>
<feature type="domain" description="Dyp-type peroxidase N-terminal" evidence="10">
    <location>
        <begin position="52"/>
        <end position="202"/>
    </location>
</feature>
<evidence type="ECO:0000256" key="9">
    <source>
        <dbReference type="SAM" id="MobiDB-lite"/>
    </source>
</evidence>
<evidence type="ECO:0000256" key="7">
    <source>
        <dbReference type="ARBA" id="ARBA00023004"/>
    </source>
</evidence>
<dbReference type="InterPro" id="IPR048328">
    <property type="entry name" value="Dyp_perox_C"/>
</dbReference>
<organism evidence="12 13">
    <name type="scientific">Microbacterium candidum</name>
    <dbReference type="NCBI Taxonomy" id="3041922"/>
    <lineage>
        <taxon>Bacteria</taxon>
        <taxon>Bacillati</taxon>
        <taxon>Actinomycetota</taxon>
        <taxon>Actinomycetes</taxon>
        <taxon>Micrococcales</taxon>
        <taxon>Microbacteriaceae</taxon>
        <taxon>Microbacterium</taxon>
    </lineage>
</organism>
<dbReference type="EMBL" id="JASXSZ010000001">
    <property type="protein sequence ID" value="MDL9978109.1"/>
    <property type="molecule type" value="Genomic_DNA"/>
</dbReference>
<dbReference type="InterPro" id="IPR006314">
    <property type="entry name" value="Dyp_peroxidase"/>
</dbReference>
<dbReference type="RefSeq" id="WP_286286230.1">
    <property type="nucleotide sequence ID" value="NZ_JASXSZ010000001.1"/>
</dbReference>
<keyword evidence="2 12" id="KW-0575">Peroxidase</keyword>
<evidence type="ECO:0000313" key="12">
    <source>
        <dbReference type="EMBL" id="MDL9978109.1"/>
    </source>
</evidence>
<comment type="cofactor">
    <cofactor evidence="1">
        <name>heme b</name>
        <dbReference type="ChEBI" id="CHEBI:60344"/>
    </cofactor>
</comment>
<feature type="domain" description="Dyp-type peroxidase C-terminal" evidence="11">
    <location>
        <begin position="212"/>
        <end position="390"/>
    </location>
</feature>
<evidence type="ECO:0000256" key="6">
    <source>
        <dbReference type="ARBA" id="ARBA00023002"/>
    </source>
</evidence>
<dbReference type="InterPro" id="IPR006311">
    <property type="entry name" value="TAT_signal"/>
</dbReference>
<protein>
    <submittedName>
        <fullName evidence="12">Dyp-type peroxidase</fullName>
    </submittedName>
</protein>
<dbReference type="GO" id="GO:0004601">
    <property type="term" value="F:peroxidase activity"/>
    <property type="evidence" value="ECO:0007669"/>
    <property type="project" value="UniProtKB-KW"/>
</dbReference>
<sequence>MSAELGRRGFLRGAIGAAAASGAAALAGYGAPSLHGESAPAAAPEPFHGPHQAGILTPKQAAAAFVAFDLTVSTPAEAADLLGTITERARFLTTGGTPPNLGISAPPSDSGLLGPDVVAGGLTVTLGVGASFFDVLGIPSLRPAHLRPMDVFVNDDLDPARTGGDLLLQLCADSRDVVLHALRDIARHTRGGMQVRWRIDGFDSPSRPSGASRNLLGFKDGIVNPAAKDADRLVWVHGGGEPAWAAGGSYHVIRIIRMLVEFWDRVTISEQERMIGRRRDSGAPLSGSRETDAPDYADDPKGSAIPLDAHIRLANPRSHATDASRLLRRGYNYDLGTDVDGNLDMGLVFNAFVQDLDRQFVATQKRLADEPLVDYISPVGGGYFFALPGVRDASDRYGRALFGR</sequence>
<accession>A0ABT7MUJ1</accession>
<reference evidence="12 13" key="1">
    <citation type="submission" date="2023-06" db="EMBL/GenBank/DDBJ databases">
        <title>Microbacterium sp. nov., isolated from a waste landfill.</title>
        <authorList>
            <person name="Wen W."/>
        </authorList>
    </citation>
    <scope>NUCLEOTIDE SEQUENCE [LARGE SCALE GENOMIC DNA]</scope>
    <source>
        <strain evidence="12 13">ASV49</strain>
    </source>
</reference>
<keyword evidence="13" id="KW-1185">Reference proteome</keyword>